<feature type="transmembrane region" description="Helical" evidence="6">
    <location>
        <begin position="229"/>
        <end position="251"/>
    </location>
</feature>
<organism evidence="7 8">
    <name type="scientific">Hoylesella buccalis DNF00853</name>
    <dbReference type="NCBI Taxonomy" id="1401074"/>
    <lineage>
        <taxon>Bacteria</taxon>
        <taxon>Pseudomonadati</taxon>
        <taxon>Bacteroidota</taxon>
        <taxon>Bacteroidia</taxon>
        <taxon>Bacteroidales</taxon>
        <taxon>Prevotellaceae</taxon>
        <taxon>Hoylesella</taxon>
    </lineage>
</organism>
<comment type="caution">
    <text evidence="7">The sequence shown here is derived from an EMBL/GenBank/DDBJ whole genome shotgun (WGS) entry which is preliminary data.</text>
</comment>
<keyword evidence="4 6" id="KW-1133">Transmembrane helix</keyword>
<proteinExistence type="predicted"/>
<evidence type="ECO:0000256" key="2">
    <source>
        <dbReference type="ARBA" id="ARBA00022475"/>
    </source>
</evidence>
<feature type="transmembrane region" description="Helical" evidence="6">
    <location>
        <begin position="161"/>
        <end position="185"/>
    </location>
</feature>
<name>A0A095ZKJ3_9BACT</name>
<dbReference type="EMBL" id="JRNN01000063">
    <property type="protein sequence ID" value="KGF34881.1"/>
    <property type="molecule type" value="Genomic_DNA"/>
</dbReference>
<evidence type="ECO:0000256" key="5">
    <source>
        <dbReference type="ARBA" id="ARBA00023136"/>
    </source>
</evidence>
<evidence type="ECO:0000256" key="3">
    <source>
        <dbReference type="ARBA" id="ARBA00022692"/>
    </source>
</evidence>
<evidence type="ECO:0000313" key="8">
    <source>
        <dbReference type="Proteomes" id="UP000029556"/>
    </source>
</evidence>
<protein>
    <submittedName>
        <fullName evidence="7">Uncharacterized protein</fullName>
    </submittedName>
</protein>
<dbReference type="OrthoDB" id="9808671at2"/>
<keyword evidence="3 6" id="KW-0812">Transmembrane</keyword>
<dbReference type="InterPro" id="IPR017039">
    <property type="entry name" value="Virul_fac_BrkB"/>
</dbReference>
<evidence type="ECO:0000256" key="1">
    <source>
        <dbReference type="ARBA" id="ARBA00004651"/>
    </source>
</evidence>
<dbReference type="RefSeq" id="WP_036872536.1">
    <property type="nucleotide sequence ID" value="NZ_JRNN01000063.1"/>
</dbReference>
<feature type="transmembrane region" description="Helical" evidence="6">
    <location>
        <begin position="110"/>
        <end position="132"/>
    </location>
</feature>
<evidence type="ECO:0000313" key="7">
    <source>
        <dbReference type="EMBL" id="KGF34881.1"/>
    </source>
</evidence>
<dbReference type="PANTHER" id="PTHR30213:SF0">
    <property type="entry name" value="UPF0761 MEMBRANE PROTEIN YIHY"/>
    <property type="match status" value="1"/>
</dbReference>
<dbReference type="Proteomes" id="UP000029556">
    <property type="component" value="Unassembled WGS sequence"/>
</dbReference>
<comment type="subcellular location">
    <subcellularLocation>
        <location evidence="1">Cell membrane</location>
        <topology evidence="1">Multi-pass membrane protein</topology>
    </subcellularLocation>
</comment>
<evidence type="ECO:0000256" key="6">
    <source>
        <dbReference type="SAM" id="Phobius"/>
    </source>
</evidence>
<sequence>MNKYIQQVQRFLTVDIWRITPKDVSPLQYLLISIVKKLSLAVKFFFTKGTSDLAAALTYSTLLALVPICAVVFAVARGFGFSKYIEEWFRNALSGQSQAAEIIIGFVNSYLVHTQSGVILGVGLLFMLWTVLRLTRTIEQTFNNIWQVKHERTLFRTVTDYLAMVFLMPILIVLISGISIFMTAFVDRAQGYMLLAPMLQTGLKVMPFIIMSCVFIGLYIFMPNTKVKITTAIAPGILAGVAMQVLQLFYIHGQMLLSSYNAIYGSFAALPLFMLWVQISWTICLFGAQLCYTNQNLEDLAFMANPNEISHRYRLLMSAVLLSKICNRFVEGKKPYTALELKLETNIPIRVTNDLLYNLVQVNLINSSVCHEDHDGDLIYQPAQTLDHITVGDMVDRLEALGRWDMQLDLHEQLTSTDWKHLFDLRKTYLDQLRDVPIRALFPQEVMQTNNNA</sequence>
<feature type="transmembrane region" description="Helical" evidence="6">
    <location>
        <begin position="263"/>
        <end position="288"/>
    </location>
</feature>
<dbReference type="NCBIfam" id="TIGR00765">
    <property type="entry name" value="yihY_not_rbn"/>
    <property type="match status" value="1"/>
</dbReference>
<feature type="transmembrane region" description="Helical" evidence="6">
    <location>
        <begin position="205"/>
        <end position="222"/>
    </location>
</feature>
<reference evidence="7 8" key="1">
    <citation type="submission" date="2014-07" db="EMBL/GenBank/DDBJ databases">
        <authorList>
            <person name="McCorrison J."/>
            <person name="Sanka R."/>
            <person name="Torralba M."/>
            <person name="Gillis M."/>
            <person name="Haft D.H."/>
            <person name="Methe B."/>
            <person name="Sutton G."/>
            <person name="Nelson K.E."/>
        </authorList>
    </citation>
    <scope>NUCLEOTIDE SEQUENCE [LARGE SCALE GENOMIC DNA]</scope>
    <source>
        <strain evidence="7 8">DNF00853</strain>
    </source>
</reference>
<keyword evidence="5 6" id="KW-0472">Membrane</keyword>
<feature type="transmembrane region" description="Helical" evidence="6">
    <location>
        <begin position="53"/>
        <end position="76"/>
    </location>
</feature>
<dbReference type="Pfam" id="PF03631">
    <property type="entry name" value="Virul_fac_BrkB"/>
    <property type="match status" value="1"/>
</dbReference>
<dbReference type="GO" id="GO:0005886">
    <property type="term" value="C:plasma membrane"/>
    <property type="evidence" value="ECO:0007669"/>
    <property type="project" value="UniProtKB-SubCell"/>
</dbReference>
<keyword evidence="2" id="KW-1003">Cell membrane</keyword>
<accession>A0A095ZKJ3</accession>
<dbReference type="PANTHER" id="PTHR30213">
    <property type="entry name" value="INNER MEMBRANE PROTEIN YHJD"/>
    <property type="match status" value="1"/>
</dbReference>
<dbReference type="AlphaFoldDB" id="A0A095ZKJ3"/>
<evidence type="ECO:0000256" key="4">
    <source>
        <dbReference type="ARBA" id="ARBA00022989"/>
    </source>
</evidence>
<gene>
    <name evidence="7" type="ORF">HMPREF2137_05815</name>
</gene>